<dbReference type="GO" id="GO:0008295">
    <property type="term" value="P:spermidine biosynthetic process"/>
    <property type="evidence" value="ECO:0007669"/>
    <property type="project" value="UniProtKB-KW"/>
</dbReference>
<protein>
    <submittedName>
        <fullName evidence="10">S-adenosylmethionine decarboxylase</fullName>
    </submittedName>
</protein>
<name>A0A948RXA1_UNCEI</name>
<organism evidence="10 11">
    <name type="scientific">Eiseniibacteriota bacterium</name>
    <dbReference type="NCBI Taxonomy" id="2212470"/>
    <lineage>
        <taxon>Bacteria</taxon>
        <taxon>Candidatus Eiseniibacteriota</taxon>
    </lineage>
</organism>
<proteinExistence type="predicted"/>
<keyword evidence="2" id="KW-0210">Decarboxylase</keyword>
<evidence type="ECO:0000256" key="4">
    <source>
        <dbReference type="ARBA" id="ARBA00023066"/>
    </source>
</evidence>
<keyword evidence="6" id="KW-0865">Zymogen</keyword>
<evidence type="ECO:0000313" key="11">
    <source>
        <dbReference type="Proteomes" id="UP000777784"/>
    </source>
</evidence>
<accession>A0A948RXA1</accession>
<evidence type="ECO:0000313" key="10">
    <source>
        <dbReference type="EMBL" id="MBU2692733.1"/>
    </source>
</evidence>
<dbReference type="Pfam" id="PF02675">
    <property type="entry name" value="AdoMet_dc"/>
    <property type="match status" value="1"/>
</dbReference>
<dbReference type="EMBL" id="JAHJDP010000099">
    <property type="protein sequence ID" value="MBU2692733.1"/>
    <property type="molecule type" value="Genomic_DNA"/>
</dbReference>
<comment type="cofactor">
    <cofactor evidence="1">
        <name>pyruvate</name>
        <dbReference type="ChEBI" id="CHEBI:15361"/>
    </cofactor>
</comment>
<dbReference type="AlphaFoldDB" id="A0A948RXA1"/>
<keyword evidence="8" id="KW-0704">Schiff base</keyword>
<evidence type="ECO:0000256" key="3">
    <source>
        <dbReference type="ARBA" id="ARBA00022813"/>
    </source>
</evidence>
<evidence type="ECO:0000256" key="6">
    <source>
        <dbReference type="ARBA" id="ARBA00023145"/>
    </source>
</evidence>
<gene>
    <name evidence="10" type="ORF">KJ970_17590</name>
</gene>
<keyword evidence="5" id="KW-0620">Polyamine biosynthesis</keyword>
<keyword evidence="4" id="KW-0745">Spermidine biosynthesis</keyword>
<dbReference type="Proteomes" id="UP000777784">
    <property type="component" value="Unassembled WGS sequence"/>
</dbReference>
<reference evidence="10" key="1">
    <citation type="submission" date="2021-05" db="EMBL/GenBank/DDBJ databases">
        <title>Energy efficiency and biological interactions define the core microbiome of deep oligotrophic groundwater.</title>
        <authorList>
            <person name="Mehrshad M."/>
            <person name="Lopez-Fernandez M."/>
            <person name="Bell E."/>
            <person name="Bernier-Latmani R."/>
            <person name="Bertilsson S."/>
            <person name="Dopson M."/>
        </authorList>
    </citation>
    <scope>NUCLEOTIDE SEQUENCE</scope>
    <source>
        <strain evidence="10">Modern_marine.mb.64</strain>
    </source>
</reference>
<sequence length="153" mass="17359">MRKKTALNQALRSRTRRIVHSALDPISANTTPEEGPSPSWGLATSIDIYNCDPSTIRNAEEIRRFVVELCELIEMRRFGETLVVHFGEDERVAGYSMVQLIETSLISAHFANQTNAVYLDVFSCKLYDPDIVAEFATNFFKGERCITHSTERL</sequence>
<keyword evidence="7" id="KW-0456">Lyase</keyword>
<keyword evidence="9" id="KW-0670">Pyruvate</keyword>
<evidence type="ECO:0000256" key="5">
    <source>
        <dbReference type="ARBA" id="ARBA00023115"/>
    </source>
</evidence>
<evidence type="ECO:0000256" key="9">
    <source>
        <dbReference type="ARBA" id="ARBA00023317"/>
    </source>
</evidence>
<evidence type="ECO:0000256" key="2">
    <source>
        <dbReference type="ARBA" id="ARBA00022793"/>
    </source>
</evidence>
<dbReference type="InterPro" id="IPR003826">
    <property type="entry name" value="AdoMetDC_fam_prok"/>
</dbReference>
<evidence type="ECO:0000256" key="7">
    <source>
        <dbReference type="ARBA" id="ARBA00023239"/>
    </source>
</evidence>
<dbReference type="SUPFAM" id="SSF56276">
    <property type="entry name" value="S-adenosylmethionine decarboxylase"/>
    <property type="match status" value="1"/>
</dbReference>
<dbReference type="InterPro" id="IPR016067">
    <property type="entry name" value="S-AdoMet_deCO2ase_core"/>
</dbReference>
<comment type="caution">
    <text evidence="10">The sequence shown here is derived from an EMBL/GenBank/DDBJ whole genome shotgun (WGS) entry which is preliminary data.</text>
</comment>
<dbReference type="Gene3D" id="3.60.90.10">
    <property type="entry name" value="S-adenosylmethionine decarboxylase"/>
    <property type="match status" value="1"/>
</dbReference>
<keyword evidence="3" id="KW-0068">Autocatalytic cleavage</keyword>
<evidence type="ECO:0000256" key="8">
    <source>
        <dbReference type="ARBA" id="ARBA00023270"/>
    </source>
</evidence>
<evidence type="ECO:0000256" key="1">
    <source>
        <dbReference type="ARBA" id="ARBA00001928"/>
    </source>
</evidence>
<dbReference type="GO" id="GO:0004014">
    <property type="term" value="F:adenosylmethionine decarboxylase activity"/>
    <property type="evidence" value="ECO:0007669"/>
    <property type="project" value="InterPro"/>
</dbReference>